<sequence>MSSRTIRVTGNGNLKVKPDMTRVTIELTGVKYEYSEALKVSAEDTIALKSLLKKEHFEAEDIKTIDFNVDIERE</sequence>
<accession>A0A3P3QXL1</accession>
<keyword evidence="2" id="KW-1185">Reference proteome</keyword>
<evidence type="ECO:0000313" key="1">
    <source>
        <dbReference type="EMBL" id="RRJ25982.1"/>
    </source>
</evidence>
<organism evidence="1 2">
    <name type="scientific">Lachnoanaerobaculum gingivalis</name>
    <dbReference type="NCBI Taxonomy" id="2490855"/>
    <lineage>
        <taxon>Bacteria</taxon>
        <taxon>Bacillati</taxon>
        <taxon>Bacillota</taxon>
        <taxon>Clostridia</taxon>
        <taxon>Lachnospirales</taxon>
        <taxon>Lachnospiraceae</taxon>
        <taxon>Lachnoanaerobaculum</taxon>
    </lineage>
</organism>
<dbReference type="AlphaFoldDB" id="A0A3P3QXL1"/>
<gene>
    <name evidence="1" type="ORF">EHV10_05440</name>
</gene>
<dbReference type="Pfam" id="PF04402">
    <property type="entry name" value="SIMPL"/>
    <property type="match status" value="1"/>
</dbReference>
<comment type="caution">
    <text evidence="1">The sequence shown here is derived from an EMBL/GenBank/DDBJ whole genome shotgun (WGS) entry which is preliminary data.</text>
</comment>
<evidence type="ECO:0000313" key="2">
    <source>
        <dbReference type="Proteomes" id="UP000272490"/>
    </source>
</evidence>
<proteinExistence type="predicted"/>
<reference evidence="1 2" key="1">
    <citation type="submission" date="2018-11" db="EMBL/GenBank/DDBJ databases">
        <title>Genome sequencing of Lachnoanaerobaculum sp. KCOM 2030 (= ChDC B114).</title>
        <authorList>
            <person name="Kook J.-K."/>
            <person name="Park S.-N."/>
            <person name="Lim Y.K."/>
        </authorList>
    </citation>
    <scope>NUCLEOTIDE SEQUENCE [LARGE SCALE GENOMIC DNA]</scope>
    <source>
        <strain evidence="1 2">KCOM 2030</strain>
    </source>
</reference>
<protein>
    <submittedName>
        <fullName evidence="1">DUF541 domain-containing protein</fullName>
    </submittedName>
</protein>
<dbReference type="Proteomes" id="UP000272490">
    <property type="component" value="Unassembled WGS sequence"/>
</dbReference>
<dbReference type="InterPro" id="IPR007497">
    <property type="entry name" value="SIMPL/DUF541"/>
</dbReference>
<name>A0A3P3QXL1_9FIRM</name>
<dbReference type="OrthoDB" id="850697at2"/>
<dbReference type="EMBL" id="RRCO01000002">
    <property type="protein sequence ID" value="RRJ25982.1"/>
    <property type="molecule type" value="Genomic_DNA"/>
</dbReference>